<dbReference type="GO" id="GO:0031012">
    <property type="term" value="C:extracellular matrix"/>
    <property type="evidence" value="ECO:0007669"/>
    <property type="project" value="TreeGrafter"/>
</dbReference>
<proteinExistence type="predicted"/>
<reference evidence="2" key="2">
    <citation type="submission" date="2017-12" db="EMBL/GenBank/DDBJ databases">
        <title>Genome sequence of the Bar-tailed Godwit (Limosa lapponica baueri).</title>
        <authorList>
            <person name="Lima N.C.B."/>
            <person name="Parody-Merino A.M."/>
            <person name="Battley P.F."/>
            <person name="Fidler A.E."/>
            <person name="Prosdocimi F."/>
        </authorList>
    </citation>
    <scope>NUCLEOTIDE SEQUENCE [LARGE SCALE GENOMIC DNA]</scope>
</reference>
<dbReference type="GO" id="GO:0061343">
    <property type="term" value="P:cell adhesion involved in heart morphogenesis"/>
    <property type="evidence" value="ECO:0007669"/>
    <property type="project" value="TreeGrafter"/>
</dbReference>
<dbReference type="GO" id="GO:0007508">
    <property type="term" value="P:larval heart development"/>
    <property type="evidence" value="ECO:0007669"/>
    <property type="project" value="TreeGrafter"/>
</dbReference>
<dbReference type="PANTHER" id="PTHR33395:SF22">
    <property type="entry name" value="REVERSE TRANSCRIPTASE DOMAIN-CONTAINING PROTEIN"/>
    <property type="match status" value="1"/>
</dbReference>
<protein>
    <recommendedName>
        <fullName evidence="3">Rna-directed dna polymerase from mobile element jockey-like</fullName>
    </recommendedName>
</protein>
<reference evidence="2" key="1">
    <citation type="submission" date="2017-11" db="EMBL/GenBank/DDBJ databases">
        <authorList>
            <person name="Lima N.C."/>
            <person name="Parody-Merino A.M."/>
            <person name="Battley P.F."/>
            <person name="Fidler A.E."/>
            <person name="Prosdocimi F."/>
        </authorList>
    </citation>
    <scope>NUCLEOTIDE SEQUENCE [LARGE SCALE GENOMIC DNA]</scope>
</reference>
<dbReference type="OrthoDB" id="8958578at2759"/>
<keyword evidence="2" id="KW-1185">Reference proteome</keyword>
<accession>A0A2I0UGW4</accession>
<evidence type="ECO:0008006" key="3">
    <source>
        <dbReference type="Google" id="ProtNLM"/>
    </source>
</evidence>
<gene>
    <name evidence="1" type="ORF">llap_4421</name>
</gene>
<dbReference type="EMBL" id="KZ505769">
    <property type="protein sequence ID" value="PKU45285.1"/>
    <property type="molecule type" value="Genomic_DNA"/>
</dbReference>
<dbReference type="InterPro" id="IPR036691">
    <property type="entry name" value="Endo/exonu/phosph_ase_sf"/>
</dbReference>
<dbReference type="AlphaFoldDB" id="A0A2I0UGW4"/>
<evidence type="ECO:0000313" key="1">
    <source>
        <dbReference type="EMBL" id="PKU45285.1"/>
    </source>
</evidence>
<organism evidence="1 2">
    <name type="scientific">Limosa lapponica baueri</name>
    <dbReference type="NCBI Taxonomy" id="1758121"/>
    <lineage>
        <taxon>Eukaryota</taxon>
        <taxon>Metazoa</taxon>
        <taxon>Chordata</taxon>
        <taxon>Craniata</taxon>
        <taxon>Vertebrata</taxon>
        <taxon>Euteleostomi</taxon>
        <taxon>Archelosauria</taxon>
        <taxon>Archosauria</taxon>
        <taxon>Dinosauria</taxon>
        <taxon>Saurischia</taxon>
        <taxon>Theropoda</taxon>
        <taxon>Coelurosauria</taxon>
        <taxon>Aves</taxon>
        <taxon>Neognathae</taxon>
        <taxon>Neoaves</taxon>
        <taxon>Charadriiformes</taxon>
        <taxon>Scolopacidae</taxon>
        <taxon>Limosa</taxon>
    </lineage>
</organism>
<dbReference type="Proteomes" id="UP000233556">
    <property type="component" value="Unassembled WGS sequence"/>
</dbReference>
<dbReference type="PANTHER" id="PTHR33395">
    <property type="entry name" value="TRANSCRIPTASE, PUTATIVE-RELATED-RELATED"/>
    <property type="match status" value="1"/>
</dbReference>
<dbReference type="Gene3D" id="3.60.10.10">
    <property type="entry name" value="Endonuclease/exonuclease/phosphatase"/>
    <property type="match status" value="1"/>
</dbReference>
<evidence type="ECO:0000313" key="2">
    <source>
        <dbReference type="Proteomes" id="UP000233556"/>
    </source>
</evidence>
<dbReference type="SUPFAM" id="SSF56219">
    <property type="entry name" value="DNase I-like"/>
    <property type="match status" value="1"/>
</dbReference>
<sequence>MGNKQEELEASMLLESYDLVAITETWWDKSHDWSAAINGYKLFRRDRRGRRGGGIVLYIKKWLECEKLSLKNSRLKAYGGDAILNLMVTNASMLISDIKIGGSLGCSDHALVEFTVLWDMGQEKSKVRILNFKKASFQMFKAKVQLELNLARDVKNNKGFYRKIMEQILREAVLRHMEDREVIRESR</sequence>
<name>A0A2I0UGW4_LIMLA</name>